<evidence type="ECO:0000313" key="3">
    <source>
        <dbReference type="Proteomes" id="UP000054477"/>
    </source>
</evidence>
<evidence type="ECO:0000313" key="2">
    <source>
        <dbReference type="EMBL" id="KIJ95420.1"/>
    </source>
</evidence>
<evidence type="ECO:0000256" key="1">
    <source>
        <dbReference type="SAM" id="MobiDB-lite"/>
    </source>
</evidence>
<organism evidence="2 3">
    <name type="scientific">Laccaria amethystina LaAM-08-1</name>
    <dbReference type="NCBI Taxonomy" id="1095629"/>
    <lineage>
        <taxon>Eukaryota</taxon>
        <taxon>Fungi</taxon>
        <taxon>Dikarya</taxon>
        <taxon>Basidiomycota</taxon>
        <taxon>Agaricomycotina</taxon>
        <taxon>Agaricomycetes</taxon>
        <taxon>Agaricomycetidae</taxon>
        <taxon>Agaricales</taxon>
        <taxon>Agaricineae</taxon>
        <taxon>Hydnangiaceae</taxon>
        <taxon>Laccaria</taxon>
    </lineage>
</organism>
<name>A0A0C9WTS1_9AGAR</name>
<feature type="region of interest" description="Disordered" evidence="1">
    <location>
        <begin position="55"/>
        <end position="121"/>
    </location>
</feature>
<dbReference type="HOGENOM" id="CLU_2121456_0_0_1"/>
<feature type="compositionally biased region" description="Basic residues" evidence="1">
    <location>
        <begin position="108"/>
        <end position="121"/>
    </location>
</feature>
<dbReference type="OrthoDB" id="10652505at2759"/>
<feature type="compositionally biased region" description="Basic residues" evidence="1">
    <location>
        <begin position="68"/>
        <end position="87"/>
    </location>
</feature>
<gene>
    <name evidence="2" type="ORF">K443DRAFT_11388</name>
</gene>
<dbReference type="EMBL" id="KN838756">
    <property type="protein sequence ID" value="KIJ95420.1"/>
    <property type="molecule type" value="Genomic_DNA"/>
</dbReference>
<reference evidence="3" key="2">
    <citation type="submission" date="2015-01" db="EMBL/GenBank/DDBJ databases">
        <title>Evolutionary Origins and Diversification of the Mycorrhizal Mutualists.</title>
        <authorList>
            <consortium name="DOE Joint Genome Institute"/>
            <consortium name="Mycorrhizal Genomics Consortium"/>
            <person name="Kohler A."/>
            <person name="Kuo A."/>
            <person name="Nagy L.G."/>
            <person name="Floudas D."/>
            <person name="Copeland A."/>
            <person name="Barry K.W."/>
            <person name="Cichocki N."/>
            <person name="Veneault-Fourrey C."/>
            <person name="LaButti K."/>
            <person name="Lindquist E.A."/>
            <person name="Lipzen A."/>
            <person name="Lundell T."/>
            <person name="Morin E."/>
            <person name="Murat C."/>
            <person name="Riley R."/>
            <person name="Ohm R."/>
            <person name="Sun H."/>
            <person name="Tunlid A."/>
            <person name="Henrissat B."/>
            <person name="Grigoriev I.V."/>
            <person name="Hibbett D.S."/>
            <person name="Martin F."/>
        </authorList>
    </citation>
    <scope>NUCLEOTIDE SEQUENCE [LARGE SCALE GENOMIC DNA]</scope>
    <source>
        <strain evidence="3">LaAM-08-1</strain>
    </source>
</reference>
<dbReference type="Proteomes" id="UP000054477">
    <property type="component" value="Unassembled WGS sequence"/>
</dbReference>
<sequence length="121" mass="13603">MSYSHYKMFEKVSHYPELMEWLDETEEAPGDVELWGFECEVYQWGHLQAFIKRDGEPLEDSDGEKVPAKKKKSHKKAGTRTKGKSRARAASPSGGESGSDEEAEPVHKSSKKKVASGSCRR</sequence>
<protein>
    <submittedName>
        <fullName evidence="2">Uncharacterized protein</fullName>
    </submittedName>
</protein>
<reference evidence="2 3" key="1">
    <citation type="submission" date="2014-04" db="EMBL/GenBank/DDBJ databases">
        <authorList>
            <consortium name="DOE Joint Genome Institute"/>
            <person name="Kuo A."/>
            <person name="Kohler A."/>
            <person name="Nagy L.G."/>
            <person name="Floudas D."/>
            <person name="Copeland A."/>
            <person name="Barry K.W."/>
            <person name="Cichocki N."/>
            <person name="Veneault-Fourrey C."/>
            <person name="LaButti K."/>
            <person name="Lindquist E.A."/>
            <person name="Lipzen A."/>
            <person name="Lundell T."/>
            <person name="Morin E."/>
            <person name="Murat C."/>
            <person name="Sun H."/>
            <person name="Tunlid A."/>
            <person name="Henrissat B."/>
            <person name="Grigoriev I.V."/>
            <person name="Hibbett D.S."/>
            <person name="Martin F."/>
            <person name="Nordberg H.P."/>
            <person name="Cantor M.N."/>
            <person name="Hua S.X."/>
        </authorList>
    </citation>
    <scope>NUCLEOTIDE SEQUENCE [LARGE SCALE GENOMIC DNA]</scope>
    <source>
        <strain evidence="2 3">LaAM-08-1</strain>
    </source>
</reference>
<proteinExistence type="predicted"/>
<keyword evidence="3" id="KW-1185">Reference proteome</keyword>
<accession>A0A0C9WTS1</accession>
<dbReference type="AlphaFoldDB" id="A0A0C9WTS1"/>